<dbReference type="Proteomes" id="UP000289954">
    <property type="component" value="Unassembled WGS sequence"/>
</dbReference>
<gene>
    <name evidence="2" type="ORF">CBZ_20980</name>
</gene>
<name>A0A402DSE3_9CELL</name>
<evidence type="ECO:0000313" key="2">
    <source>
        <dbReference type="EMBL" id="GCE77042.1"/>
    </source>
</evidence>
<protein>
    <submittedName>
        <fullName evidence="2">Uncharacterized protein</fullName>
    </submittedName>
</protein>
<dbReference type="AlphaFoldDB" id="A0A402DSE3"/>
<keyword evidence="3" id="KW-1185">Reference proteome</keyword>
<dbReference type="RefSeq" id="WP_378078501.1">
    <property type="nucleotide sequence ID" value="NZ_JBHLSX010000002.1"/>
</dbReference>
<organism evidence="2 3">
    <name type="scientific">Cellulomonas biazotea</name>
    <dbReference type="NCBI Taxonomy" id="1709"/>
    <lineage>
        <taxon>Bacteria</taxon>
        <taxon>Bacillati</taxon>
        <taxon>Actinomycetota</taxon>
        <taxon>Actinomycetes</taxon>
        <taxon>Micrococcales</taxon>
        <taxon>Cellulomonadaceae</taxon>
        <taxon>Cellulomonas</taxon>
    </lineage>
</organism>
<dbReference type="EMBL" id="BIMR01000165">
    <property type="protein sequence ID" value="GCE77042.1"/>
    <property type="molecule type" value="Genomic_DNA"/>
</dbReference>
<evidence type="ECO:0000256" key="1">
    <source>
        <dbReference type="SAM" id="MobiDB-lite"/>
    </source>
</evidence>
<feature type="compositionally biased region" description="Basic and acidic residues" evidence="1">
    <location>
        <begin position="12"/>
        <end position="26"/>
    </location>
</feature>
<accession>A0A402DSE3</accession>
<feature type="region of interest" description="Disordered" evidence="1">
    <location>
        <begin position="1"/>
        <end position="26"/>
    </location>
</feature>
<proteinExistence type="predicted"/>
<reference evidence="2 3" key="1">
    <citation type="submission" date="2019-01" db="EMBL/GenBank/DDBJ databases">
        <title>Draft genome sequence of Cellulomonas takizawaensis strain TKZ-21.</title>
        <authorList>
            <person name="Yamamura H."/>
            <person name="Hayashi T."/>
            <person name="Hamada M."/>
            <person name="Serisawa Y."/>
            <person name="Matsuyama K."/>
            <person name="Nakagawa Y."/>
            <person name="Otoguro M."/>
            <person name="Yanagida F."/>
            <person name="Hayakawa M."/>
        </authorList>
    </citation>
    <scope>NUCLEOTIDE SEQUENCE [LARGE SCALE GENOMIC DNA]</scope>
    <source>
        <strain evidence="2 3">NBRC12680</strain>
    </source>
</reference>
<comment type="caution">
    <text evidence="2">The sequence shown here is derived from an EMBL/GenBank/DDBJ whole genome shotgun (WGS) entry which is preliminary data.</text>
</comment>
<evidence type="ECO:0000313" key="3">
    <source>
        <dbReference type="Proteomes" id="UP000289954"/>
    </source>
</evidence>
<sequence>MRAHRVVTPRPQVERGPDRPGREPHRPGLARLVRAHPTPASVVALQRVAGNRATRQALRGTRRSPGVPVVQRAAYGLDLQPSQDAYVDHAVRLWKTQPGMLLTDFVDATMTTIARELKASVPFFAWTFVSSGGASGIFDSEIWKVKVNVSKFSARKPPKKLQDLNPAEVTEIVGTLYHESRHADQDVVIIRSLLDQRQSPKQIHATTRIRRDVIDAVKAKKYAVPLDADQVAHAGRMFDVMYGTHKELLTFLVQHSAAFAGLDALSGQGSSLTAAAPHVRTFTTWHTRVLQPKLTRMAAATNLTTVEKALLQRLQSVDTELTAFLTAWKKVAGKSRPAASDVDDVRVLAGDARDAVDEAYAHLEGEVDAFRVEAKVKGAFSAKIATP</sequence>